<evidence type="ECO:0008006" key="4">
    <source>
        <dbReference type="Google" id="ProtNLM"/>
    </source>
</evidence>
<dbReference type="AlphaFoldDB" id="A0A6J4IRT1"/>
<dbReference type="Pfam" id="PF11937">
    <property type="entry name" value="DUF3455"/>
    <property type="match status" value="1"/>
</dbReference>
<evidence type="ECO:0000256" key="1">
    <source>
        <dbReference type="SAM" id="MobiDB-lite"/>
    </source>
</evidence>
<proteinExistence type="predicted"/>
<sequence>MKRRTPALPFLVLAAAAGAQAQPAAVPEALAAPGDRPAMTLSATGVQIYECRAGAAGGPPAWAFREPRAELVLDGRRIGRHYAGPTWEHEDGSVVTGRPTARVEAPKPGDDIPWLRLEIASRRGSGAFGDLAAIQRVNTRGGALAGPCPEAGRVSEVPYTSDYVMLRRP</sequence>
<dbReference type="InterPro" id="IPR021851">
    <property type="entry name" value="DUF3455"/>
</dbReference>
<gene>
    <name evidence="3" type="ORF">AVDCRST_MAG08-2497</name>
</gene>
<dbReference type="EMBL" id="CADCTG010000187">
    <property type="protein sequence ID" value="CAA9258208.1"/>
    <property type="molecule type" value="Genomic_DNA"/>
</dbReference>
<reference evidence="3" key="1">
    <citation type="submission" date="2020-02" db="EMBL/GenBank/DDBJ databases">
        <authorList>
            <person name="Meier V. D."/>
        </authorList>
    </citation>
    <scope>NUCLEOTIDE SEQUENCE</scope>
    <source>
        <strain evidence="3">AVDCRST_MAG08</strain>
    </source>
</reference>
<accession>A0A6J4IRT1</accession>
<dbReference type="PANTHER" id="PTHR35567">
    <property type="entry name" value="MALATE DEHYDROGENASE (AFU_ORTHOLOGUE AFUA_2G13800)"/>
    <property type="match status" value="1"/>
</dbReference>
<organism evidence="3">
    <name type="scientific">uncultured Acetobacteraceae bacterium</name>
    <dbReference type="NCBI Taxonomy" id="169975"/>
    <lineage>
        <taxon>Bacteria</taxon>
        <taxon>Pseudomonadati</taxon>
        <taxon>Pseudomonadota</taxon>
        <taxon>Alphaproteobacteria</taxon>
        <taxon>Acetobacterales</taxon>
        <taxon>Acetobacteraceae</taxon>
        <taxon>environmental samples</taxon>
    </lineage>
</organism>
<protein>
    <recommendedName>
        <fullName evidence="4">DUF3455 domain-containing protein</fullName>
    </recommendedName>
</protein>
<evidence type="ECO:0000256" key="2">
    <source>
        <dbReference type="SAM" id="SignalP"/>
    </source>
</evidence>
<feature type="signal peptide" evidence="2">
    <location>
        <begin position="1"/>
        <end position="21"/>
    </location>
</feature>
<evidence type="ECO:0000313" key="3">
    <source>
        <dbReference type="EMBL" id="CAA9258208.1"/>
    </source>
</evidence>
<keyword evidence="2" id="KW-0732">Signal</keyword>
<feature type="chain" id="PRO_5026972081" description="DUF3455 domain-containing protein" evidence="2">
    <location>
        <begin position="22"/>
        <end position="169"/>
    </location>
</feature>
<feature type="region of interest" description="Disordered" evidence="1">
    <location>
        <begin position="89"/>
        <end position="109"/>
    </location>
</feature>
<dbReference type="PANTHER" id="PTHR35567:SF1">
    <property type="entry name" value="CONSERVED FUNGAL PROTEIN (AFU_ORTHOLOGUE AFUA_1G14230)"/>
    <property type="match status" value="1"/>
</dbReference>
<name>A0A6J4IRT1_9PROT</name>